<dbReference type="EMBL" id="KN817628">
    <property type="protein sequence ID" value="KJA16073.1"/>
    <property type="molecule type" value="Genomic_DNA"/>
</dbReference>
<dbReference type="STRING" id="945553.A0A0D2LYW1"/>
<feature type="compositionally biased region" description="Acidic residues" evidence="1">
    <location>
        <begin position="26"/>
        <end position="35"/>
    </location>
</feature>
<dbReference type="PANTHER" id="PTHR22684">
    <property type="entry name" value="NULP1-RELATED"/>
    <property type="match status" value="1"/>
</dbReference>
<evidence type="ECO:0000313" key="2">
    <source>
        <dbReference type="EMBL" id="KJA16073.1"/>
    </source>
</evidence>
<dbReference type="InterPro" id="IPR006994">
    <property type="entry name" value="TCF25/Rqc1"/>
</dbReference>
<feature type="region of interest" description="Disordered" evidence="1">
    <location>
        <begin position="790"/>
        <end position="810"/>
    </location>
</feature>
<feature type="compositionally biased region" description="Acidic residues" evidence="1">
    <location>
        <begin position="751"/>
        <end position="771"/>
    </location>
</feature>
<gene>
    <name evidence="2" type="ORF">HYPSUDRAFT_47703</name>
</gene>
<keyword evidence="3" id="KW-1185">Reference proteome</keyword>
<protein>
    <recommendedName>
        <fullName evidence="4">DUF654-domain-containing protein</fullName>
    </recommendedName>
</protein>
<feature type="region of interest" description="Disordered" evidence="1">
    <location>
        <begin position="1"/>
        <end position="126"/>
    </location>
</feature>
<dbReference type="OMA" id="IWGKMPP"/>
<dbReference type="AlphaFoldDB" id="A0A0D2LYW1"/>
<evidence type="ECO:0000256" key="1">
    <source>
        <dbReference type="SAM" id="MobiDB-lite"/>
    </source>
</evidence>
<evidence type="ECO:0000313" key="3">
    <source>
        <dbReference type="Proteomes" id="UP000054270"/>
    </source>
</evidence>
<dbReference type="GO" id="GO:1990112">
    <property type="term" value="C:RQC complex"/>
    <property type="evidence" value="ECO:0007669"/>
    <property type="project" value="TreeGrafter"/>
</dbReference>
<dbReference type="Pfam" id="PF04910">
    <property type="entry name" value="Tcf25"/>
    <property type="match status" value="1"/>
</dbReference>
<dbReference type="GO" id="GO:0072344">
    <property type="term" value="P:rescue of stalled ribosome"/>
    <property type="evidence" value="ECO:0007669"/>
    <property type="project" value="TreeGrafter"/>
</dbReference>
<dbReference type="GO" id="GO:1990116">
    <property type="term" value="P:ribosome-associated ubiquitin-dependent protein catabolic process"/>
    <property type="evidence" value="ECO:0007669"/>
    <property type="project" value="TreeGrafter"/>
</dbReference>
<feature type="compositionally biased region" description="Acidic residues" evidence="1">
    <location>
        <begin position="56"/>
        <end position="65"/>
    </location>
</feature>
<accession>A0A0D2LYW1</accession>
<feature type="compositionally biased region" description="Basic residues" evidence="1">
    <location>
        <begin position="70"/>
        <end position="80"/>
    </location>
</feature>
<dbReference type="PANTHER" id="PTHR22684:SF0">
    <property type="entry name" value="RIBOSOME QUALITY CONTROL COMPLEX SUBUNIT TCF25"/>
    <property type="match status" value="1"/>
</dbReference>
<dbReference type="Proteomes" id="UP000054270">
    <property type="component" value="Unassembled WGS sequence"/>
</dbReference>
<feature type="region of interest" description="Disordered" evidence="1">
    <location>
        <begin position="749"/>
        <end position="777"/>
    </location>
</feature>
<feature type="compositionally biased region" description="Low complexity" evidence="1">
    <location>
        <begin position="45"/>
        <end position="55"/>
    </location>
</feature>
<organism evidence="2 3">
    <name type="scientific">Hypholoma sublateritium (strain FD-334 SS-4)</name>
    <dbReference type="NCBI Taxonomy" id="945553"/>
    <lineage>
        <taxon>Eukaryota</taxon>
        <taxon>Fungi</taxon>
        <taxon>Dikarya</taxon>
        <taxon>Basidiomycota</taxon>
        <taxon>Agaricomycotina</taxon>
        <taxon>Agaricomycetes</taxon>
        <taxon>Agaricomycetidae</taxon>
        <taxon>Agaricales</taxon>
        <taxon>Agaricineae</taxon>
        <taxon>Strophariaceae</taxon>
        <taxon>Hypholoma</taxon>
    </lineage>
</organism>
<feature type="region of interest" description="Disordered" evidence="1">
    <location>
        <begin position="185"/>
        <end position="207"/>
    </location>
</feature>
<name>A0A0D2LYW1_HYPSF</name>
<reference evidence="3" key="1">
    <citation type="submission" date="2014-04" db="EMBL/GenBank/DDBJ databases">
        <title>Evolutionary Origins and Diversification of the Mycorrhizal Mutualists.</title>
        <authorList>
            <consortium name="DOE Joint Genome Institute"/>
            <consortium name="Mycorrhizal Genomics Consortium"/>
            <person name="Kohler A."/>
            <person name="Kuo A."/>
            <person name="Nagy L.G."/>
            <person name="Floudas D."/>
            <person name="Copeland A."/>
            <person name="Barry K.W."/>
            <person name="Cichocki N."/>
            <person name="Veneault-Fourrey C."/>
            <person name="LaButti K."/>
            <person name="Lindquist E.A."/>
            <person name="Lipzen A."/>
            <person name="Lundell T."/>
            <person name="Morin E."/>
            <person name="Murat C."/>
            <person name="Riley R."/>
            <person name="Ohm R."/>
            <person name="Sun H."/>
            <person name="Tunlid A."/>
            <person name="Henrissat B."/>
            <person name="Grigoriev I.V."/>
            <person name="Hibbett D.S."/>
            <person name="Martin F."/>
        </authorList>
    </citation>
    <scope>NUCLEOTIDE SEQUENCE [LARGE SCALE GENOMIC DNA]</scope>
    <source>
        <strain evidence="3">FD-334 SS-4</strain>
    </source>
</reference>
<dbReference type="OrthoDB" id="205993at2759"/>
<sequence>MPPRLNKRQQRELEELEELKSANQEQDGDASEADDLPGPSRHRGAGAFANLIAAADSEEEQEGEEEKTQKSRKSKKKKKKVSEPTAVESPALKDTAKGSRAPVIPPPRNEKKALKKARAKEKKAANDELDQALAELSVQYPASQKISQAEVGTQSLADLLSVSLQHLDGEAEMRRFFGSRVVTANRAEQSSNRKKGPQVKSNLTRPQASWWAATAREGLSLRPLTDEEVGTKFKGHVWNPLQERWWTVEYSKKYKSMTKAFMDTVLSGDPQGFWDLLGALPWHADTLLQISEVYRHRDEHAQAIDFIDRALFTYERAFIGSFTFTTGLNRLDFDRVENRPFFLAIHRQVTDLQRRGCVRTSFEFARLMYSIDPWNDPHGALLHLDFLSIKAGMPQWLLDVYDLFTKRHANSSEKADARLNPSLMPGWAYARALSLKILEDGSKDKDHTKSTSALKEAIFDFPTVIPLLADKLDVTLSGDIRSHRDFKIETDAYSLSAPVGVLHLLSHLYVQRSTPLWKEHSAWLSSTVKDTLSSVPSSLPATERRKAFLKQYENQNLRFSVYRHIMVLETSYRRLFSFIPKQVLEAKSLACDPLPPSTLVNQYDDEFFQNIEDMYSPRLRTRRQRANDERRLEQFIPDAAFRQQLQAFFDAHPHFAERFPGGILQFAQMAGQLPPDVLEDLMLMEAMNPGDAPGGMPGGFGDIEGEDEEAEAMNGMVEVNFNAGAGFAPPAALVPTGDMGIAENVRQAADGADEQNQGDEDEDDEDDEEEYISPMPRMLRNILGRFWGQGAQVEESSSEDEAPRDNTGVD</sequence>
<evidence type="ECO:0008006" key="4">
    <source>
        <dbReference type="Google" id="ProtNLM"/>
    </source>
</evidence>
<proteinExistence type="predicted"/>